<dbReference type="GO" id="GO:0003677">
    <property type="term" value="F:DNA binding"/>
    <property type="evidence" value="ECO:0007669"/>
    <property type="project" value="UniProtKB-KW"/>
</dbReference>
<dbReference type="Proteomes" id="UP001206925">
    <property type="component" value="Unassembled WGS sequence"/>
</dbReference>
<evidence type="ECO:0000256" key="2">
    <source>
        <dbReference type="ARBA" id="ARBA00023015"/>
    </source>
</evidence>
<evidence type="ECO:0000256" key="1">
    <source>
        <dbReference type="ARBA" id="ARBA00004123"/>
    </source>
</evidence>
<evidence type="ECO:0000256" key="5">
    <source>
        <dbReference type="ARBA" id="ARBA00023163"/>
    </source>
</evidence>
<reference evidence="10" key="1">
    <citation type="submission" date="2022-06" db="EMBL/GenBank/DDBJ databases">
        <title>Uncovering the hologenomic basis of an extraordinary plant invasion.</title>
        <authorList>
            <person name="Bieker V.C."/>
            <person name="Martin M.D."/>
            <person name="Gilbert T."/>
            <person name="Hodgins K."/>
            <person name="Battlay P."/>
            <person name="Petersen B."/>
            <person name="Wilson J."/>
        </authorList>
    </citation>
    <scope>NUCLEOTIDE SEQUENCE</scope>
    <source>
        <strain evidence="10">AA19_3_7</strain>
        <tissue evidence="10">Leaf</tissue>
    </source>
</reference>
<dbReference type="InterPro" id="IPR036955">
    <property type="entry name" value="AP2/ERF_dom_sf"/>
</dbReference>
<keyword evidence="11" id="KW-1185">Reference proteome</keyword>
<keyword evidence="2" id="KW-0805">Transcription regulation</keyword>
<dbReference type="EMBL" id="JAMZMK010008846">
    <property type="protein sequence ID" value="KAI7738234.1"/>
    <property type="molecule type" value="Genomic_DNA"/>
</dbReference>
<comment type="similarity">
    <text evidence="7">Belongs to the AP2/ERF transcription factor family. AP2 subfamily.</text>
</comment>
<feature type="domain" description="AP2/ERF" evidence="9">
    <location>
        <begin position="150"/>
        <end position="202"/>
    </location>
</feature>
<comment type="caution">
    <text evidence="10">The sequence shown here is derived from an EMBL/GenBank/DDBJ whole genome shotgun (WGS) entry which is preliminary data.</text>
</comment>
<evidence type="ECO:0000256" key="3">
    <source>
        <dbReference type="ARBA" id="ARBA00023125"/>
    </source>
</evidence>
<keyword evidence="4" id="KW-0010">Activator</keyword>
<evidence type="ECO:0000313" key="11">
    <source>
        <dbReference type="Proteomes" id="UP001206925"/>
    </source>
</evidence>
<organism evidence="10 11">
    <name type="scientific">Ambrosia artemisiifolia</name>
    <name type="common">Common ragweed</name>
    <dbReference type="NCBI Taxonomy" id="4212"/>
    <lineage>
        <taxon>Eukaryota</taxon>
        <taxon>Viridiplantae</taxon>
        <taxon>Streptophyta</taxon>
        <taxon>Embryophyta</taxon>
        <taxon>Tracheophyta</taxon>
        <taxon>Spermatophyta</taxon>
        <taxon>Magnoliopsida</taxon>
        <taxon>eudicotyledons</taxon>
        <taxon>Gunneridae</taxon>
        <taxon>Pentapetalae</taxon>
        <taxon>asterids</taxon>
        <taxon>campanulids</taxon>
        <taxon>Asterales</taxon>
        <taxon>Asteraceae</taxon>
        <taxon>Asteroideae</taxon>
        <taxon>Heliantheae alliance</taxon>
        <taxon>Heliantheae</taxon>
        <taxon>Ambrosia</taxon>
    </lineage>
</organism>
<dbReference type="AlphaFoldDB" id="A0AAD5GE90"/>
<evidence type="ECO:0000256" key="6">
    <source>
        <dbReference type="ARBA" id="ARBA00023242"/>
    </source>
</evidence>
<keyword evidence="5" id="KW-0804">Transcription</keyword>
<sequence length="219" mass="24003">MWDLNGSPDRITEDQEELQLPDYTNNKGKQVGGSISDSSSSVMVTDQDEAASNEYYTTTTTGDSRLFGFSMTDNPPVTHQFFPLGDTNEVGPTTTGGTGSVMSSYPMANWVGVKFCQQPSGGGGGVAGKVTDVPQPLKKSRRGPRSRSSQYRGVTFYRRTGRWESHIWDCGKQVYLGGFDTAHAAARAAIKFRGVEADINFTLEDYEDDLKQPYLETPL</sequence>
<evidence type="ECO:0000256" key="8">
    <source>
        <dbReference type="SAM" id="MobiDB-lite"/>
    </source>
</evidence>
<feature type="region of interest" description="Disordered" evidence="8">
    <location>
        <begin position="122"/>
        <end position="151"/>
    </location>
</feature>
<evidence type="ECO:0000256" key="7">
    <source>
        <dbReference type="ARBA" id="ARBA00037973"/>
    </source>
</evidence>
<dbReference type="PANTHER" id="PTHR32467">
    <property type="entry name" value="AP2-LIKE ETHYLENE-RESPONSIVE TRANSCRIPTION FACTOR"/>
    <property type="match status" value="1"/>
</dbReference>
<evidence type="ECO:0000313" key="10">
    <source>
        <dbReference type="EMBL" id="KAI7738234.1"/>
    </source>
</evidence>
<dbReference type="InterPro" id="IPR016177">
    <property type="entry name" value="DNA-bd_dom_sf"/>
</dbReference>
<comment type="subcellular location">
    <subcellularLocation>
        <location evidence="1">Nucleus</location>
    </subcellularLocation>
</comment>
<dbReference type="GO" id="GO:0005634">
    <property type="term" value="C:nucleus"/>
    <property type="evidence" value="ECO:0007669"/>
    <property type="project" value="UniProtKB-SubCell"/>
</dbReference>
<dbReference type="PROSITE" id="PS51032">
    <property type="entry name" value="AP2_ERF"/>
    <property type="match status" value="1"/>
</dbReference>
<dbReference type="FunFam" id="3.30.730.10:FF:000004">
    <property type="entry name" value="AP2-like ethylene-responsive transcription factor"/>
    <property type="match status" value="1"/>
</dbReference>
<dbReference type="SUPFAM" id="SSF54171">
    <property type="entry name" value="DNA-binding domain"/>
    <property type="match status" value="1"/>
</dbReference>
<evidence type="ECO:0000256" key="4">
    <source>
        <dbReference type="ARBA" id="ARBA00023159"/>
    </source>
</evidence>
<gene>
    <name evidence="10" type="ORF">M8C21_009765</name>
</gene>
<keyword evidence="6" id="KW-0539">Nucleus</keyword>
<dbReference type="PANTHER" id="PTHR32467:SF142">
    <property type="entry name" value="FLORAL HOMEOTIC PROTEIN APETALA 2"/>
    <property type="match status" value="1"/>
</dbReference>
<dbReference type="Pfam" id="PF00847">
    <property type="entry name" value="AP2"/>
    <property type="match status" value="1"/>
</dbReference>
<keyword evidence="3" id="KW-0238">DNA-binding</keyword>
<name>A0AAD5GE90_AMBAR</name>
<evidence type="ECO:0000259" key="9">
    <source>
        <dbReference type="PROSITE" id="PS51032"/>
    </source>
</evidence>
<proteinExistence type="inferred from homology"/>
<dbReference type="Gene3D" id="3.30.730.10">
    <property type="entry name" value="AP2/ERF domain"/>
    <property type="match status" value="1"/>
</dbReference>
<dbReference type="GO" id="GO:0003700">
    <property type="term" value="F:DNA-binding transcription factor activity"/>
    <property type="evidence" value="ECO:0007669"/>
    <property type="project" value="InterPro"/>
</dbReference>
<dbReference type="SMART" id="SM00380">
    <property type="entry name" value="AP2"/>
    <property type="match status" value="1"/>
</dbReference>
<feature type="region of interest" description="Disordered" evidence="8">
    <location>
        <begin position="1"/>
        <end position="47"/>
    </location>
</feature>
<protein>
    <recommendedName>
        <fullName evidence="9">AP2/ERF domain-containing protein</fullName>
    </recommendedName>
</protein>
<dbReference type="InterPro" id="IPR001471">
    <property type="entry name" value="AP2/ERF_dom"/>
</dbReference>
<accession>A0AAD5GE90</accession>